<comment type="similarity">
    <text evidence="1 6">Belongs to the XseB family.</text>
</comment>
<dbReference type="EC" id="3.1.11.6" evidence="6"/>
<name>A0ABT8Q4X2_9CORY</name>
<dbReference type="NCBIfam" id="NF002139">
    <property type="entry name" value="PRK00977.1-3"/>
    <property type="match status" value="1"/>
</dbReference>
<evidence type="ECO:0000256" key="1">
    <source>
        <dbReference type="ARBA" id="ARBA00009998"/>
    </source>
</evidence>
<keyword evidence="4 6" id="KW-0378">Hydrolase</keyword>
<dbReference type="Proteomes" id="UP001174347">
    <property type="component" value="Unassembled WGS sequence"/>
</dbReference>
<dbReference type="HAMAP" id="MF_00337">
    <property type="entry name" value="Exonuc_7_S"/>
    <property type="match status" value="1"/>
</dbReference>
<reference evidence="7" key="1">
    <citation type="submission" date="2023-07" db="EMBL/GenBank/DDBJ databases">
        <title>Insights into the diversity of cutaneous corynebacteria.</title>
        <authorList>
            <person name="Bruggemann H."/>
            <person name="Poehlein A."/>
        </authorList>
    </citation>
    <scope>NUCLEOTIDE SEQUENCE</scope>
    <source>
        <strain evidence="7">P7_F1</strain>
    </source>
</reference>
<evidence type="ECO:0000313" key="7">
    <source>
        <dbReference type="EMBL" id="MDN8620404.1"/>
    </source>
</evidence>
<dbReference type="NCBIfam" id="TIGR01280">
    <property type="entry name" value="xseB"/>
    <property type="match status" value="1"/>
</dbReference>
<proteinExistence type="inferred from homology"/>
<dbReference type="RefSeq" id="WP_248099036.1">
    <property type="nucleotide sequence ID" value="NZ_CP175795.1"/>
</dbReference>
<keyword evidence="2 6" id="KW-0963">Cytoplasm</keyword>
<accession>A0ABT8Q4X2</accession>
<dbReference type="PANTHER" id="PTHR34137:SF1">
    <property type="entry name" value="EXODEOXYRIBONUCLEASE 7 SMALL SUBUNIT"/>
    <property type="match status" value="1"/>
</dbReference>
<dbReference type="Pfam" id="PF02609">
    <property type="entry name" value="Exonuc_VII_S"/>
    <property type="match status" value="1"/>
</dbReference>
<keyword evidence="3 6" id="KW-0540">Nuclease</keyword>
<dbReference type="Gene3D" id="1.10.287.1040">
    <property type="entry name" value="Exonuclease VII, small subunit"/>
    <property type="match status" value="1"/>
</dbReference>
<comment type="catalytic activity">
    <reaction evidence="6">
        <text>Exonucleolytic cleavage in either 5'- to 3'- or 3'- to 5'-direction to yield nucleoside 5'-phosphates.</text>
        <dbReference type="EC" id="3.1.11.6"/>
    </reaction>
</comment>
<evidence type="ECO:0000256" key="3">
    <source>
        <dbReference type="ARBA" id="ARBA00022722"/>
    </source>
</evidence>
<evidence type="ECO:0000256" key="4">
    <source>
        <dbReference type="ARBA" id="ARBA00022801"/>
    </source>
</evidence>
<dbReference type="SUPFAM" id="SSF116842">
    <property type="entry name" value="XseB-like"/>
    <property type="match status" value="1"/>
</dbReference>
<evidence type="ECO:0000256" key="2">
    <source>
        <dbReference type="ARBA" id="ARBA00022490"/>
    </source>
</evidence>
<sequence length="89" mass="9712">MSDDTIGTGQPGQDAFTPVEKLSYEQARDELIETVKILELGQMGLDESLKYWERGEALARTCEAHLDGAAKRVEAALERAEAADAEGDE</sequence>
<dbReference type="InterPro" id="IPR003761">
    <property type="entry name" value="Exonuc_VII_S"/>
</dbReference>
<comment type="subcellular location">
    <subcellularLocation>
        <location evidence="6">Cytoplasm</location>
    </subcellularLocation>
</comment>
<evidence type="ECO:0000313" key="8">
    <source>
        <dbReference type="Proteomes" id="UP001174347"/>
    </source>
</evidence>
<dbReference type="InterPro" id="IPR037004">
    <property type="entry name" value="Exonuc_VII_ssu_sf"/>
</dbReference>
<dbReference type="GO" id="GO:0008855">
    <property type="term" value="F:exodeoxyribonuclease VII activity"/>
    <property type="evidence" value="ECO:0007669"/>
    <property type="project" value="UniProtKB-EC"/>
</dbReference>
<keyword evidence="5 6" id="KW-0269">Exonuclease</keyword>
<comment type="subunit">
    <text evidence="6">Heterooligomer composed of large and small subunits.</text>
</comment>
<evidence type="ECO:0000256" key="5">
    <source>
        <dbReference type="ARBA" id="ARBA00022839"/>
    </source>
</evidence>
<organism evidence="7 8">
    <name type="scientific">Corynebacterium kefirresidentii</name>
    <dbReference type="NCBI Taxonomy" id="1979527"/>
    <lineage>
        <taxon>Bacteria</taxon>
        <taxon>Bacillati</taxon>
        <taxon>Actinomycetota</taxon>
        <taxon>Actinomycetes</taxon>
        <taxon>Mycobacteriales</taxon>
        <taxon>Corynebacteriaceae</taxon>
        <taxon>Corynebacterium</taxon>
    </lineage>
</organism>
<gene>
    <name evidence="6" type="primary">xseB</name>
    <name evidence="7" type="ORF">Q0N36_07400</name>
</gene>
<comment type="caution">
    <text evidence="7">The sequence shown here is derived from an EMBL/GenBank/DDBJ whole genome shotgun (WGS) entry which is preliminary data.</text>
</comment>
<evidence type="ECO:0000256" key="6">
    <source>
        <dbReference type="HAMAP-Rule" id="MF_00337"/>
    </source>
</evidence>
<dbReference type="EMBL" id="JAUKFM010000005">
    <property type="protein sequence ID" value="MDN8620404.1"/>
    <property type="molecule type" value="Genomic_DNA"/>
</dbReference>
<dbReference type="PANTHER" id="PTHR34137">
    <property type="entry name" value="EXODEOXYRIBONUCLEASE 7 SMALL SUBUNIT"/>
    <property type="match status" value="1"/>
</dbReference>
<keyword evidence="8" id="KW-1185">Reference proteome</keyword>
<comment type="function">
    <text evidence="6">Bidirectionally degrades single-stranded DNA into large acid-insoluble oligonucleotides, which are then degraded further into small acid-soluble oligonucleotides.</text>
</comment>
<protein>
    <recommendedName>
        <fullName evidence="6">Exodeoxyribonuclease 7 small subunit</fullName>
        <ecNumber evidence="6">3.1.11.6</ecNumber>
    </recommendedName>
    <alternativeName>
        <fullName evidence="6">Exodeoxyribonuclease VII small subunit</fullName>
        <shortName evidence="6">Exonuclease VII small subunit</shortName>
    </alternativeName>
</protein>